<dbReference type="SUPFAM" id="SSF52540">
    <property type="entry name" value="P-loop containing nucleoside triphosphate hydrolases"/>
    <property type="match status" value="2"/>
</dbReference>
<dbReference type="Gene3D" id="3.40.50.300">
    <property type="entry name" value="P-loop containing nucleotide triphosphate hydrolases"/>
    <property type="match status" value="2"/>
</dbReference>
<dbReference type="CDD" id="cd03244">
    <property type="entry name" value="ABCC_MRP_domain2"/>
    <property type="match status" value="1"/>
</dbReference>
<organism evidence="11 12">
    <name type="scientific">Coemansia asiatica</name>
    <dbReference type="NCBI Taxonomy" id="1052880"/>
    <lineage>
        <taxon>Eukaryota</taxon>
        <taxon>Fungi</taxon>
        <taxon>Fungi incertae sedis</taxon>
        <taxon>Zoopagomycota</taxon>
        <taxon>Kickxellomycotina</taxon>
        <taxon>Kickxellomycetes</taxon>
        <taxon>Kickxellales</taxon>
        <taxon>Kickxellaceae</taxon>
        <taxon>Coemansia</taxon>
    </lineage>
</organism>
<keyword evidence="6 9" id="KW-1133">Transmembrane helix</keyword>
<dbReference type="InterPro" id="IPR003439">
    <property type="entry name" value="ABC_transporter-like_ATP-bd"/>
</dbReference>
<comment type="caution">
    <text evidence="11">The sequence shown here is derived from an EMBL/GenBank/DDBJ whole genome shotgun (WGS) entry which is preliminary data.</text>
</comment>
<feature type="region of interest" description="Disordered" evidence="8">
    <location>
        <begin position="782"/>
        <end position="813"/>
    </location>
</feature>
<feature type="transmembrane region" description="Helical" evidence="9">
    <location>
        <begin position="73"/>
        <end position="92"/>
    </location>
</feature>
<evidence type="ECO:0000256" key="9">
    <source>
        <dbReference type="SAM" id="Phobius"/>
    </source>
</evidence>
<reference evidence="11" key="1">
    <citation type="submission" date="2022-07" db="EMBL/GenBank/DDBJ databases">
        <title>Phylogenomic reconstructions and comparative analyses of Kickxellomycotina fungi.</title>
        <authorList>
            <person name="Reynolds N.K."/>
            <person name="Stajich J.E."/>
            <person name="Barry K."/>
            <person name="Grigoriev I.V."/>
            <person name="Crous P."/>
            <person name="Smith M.E."/>
        </authorList>
    </citation>
    <scope>NUCLEOTIDE SEQUENCE</scope>
    <source>
        <strain evidence="11">NBRC 105413</strain>
    </source>
</reference>
<dbReference type="SMART" id="SM00382">
    <property type="entry name" value="AAA"/>
    <property type="match status" value="2"/>
</dbReference>
<keyword evidence="2" id="KW-0813">Transport</keyword>
<dbReference type="GO" id="GO:0042626">
    <property type="term" value="F:ATPase-coupled transmembrane transporter activity"/>
    <property type="evidence" value="ECO:0007669"/>
    <property type="project" value="TreeGrafter"/>
</dbReference>
<dbReference type="InterPro" id="IPR003593">
    <property type="entry name" value="AAA+_ATPase"/>
</dbReference>
<dbReference type="Proteomes" id="UP001145021">
    <property type="component" value="Unassembled WGS sequence"/>
</dbReference>
<dbReference type="Pfam" id="PF00005">
    <property type="entry name" value="ABC_tran"/>
    <property type="match status" value="2"/>
</dbReference>
<dbReference type="InterPro" id="IPR017871">
    <property type="entry name" value="ABC_transporter-like_CS"/>
</dbReference>
<dbReference type="SUPFAM" id="SSF90123">
    <property type="entry name" value="ABC transporter transmembrane region"/>
    <property type="match status" value="1"/>
</dbReference>
<feature type="transmembrane region" description="Helical" evidence="9">
    <location>
        <begin position="831"/>
        <end position="853"/>
    </location>
</feature>
<evidence type="ECO:0000256" key="6">
    <source>
        <dbReference type="ARBA" id="ARBA00022989"/>
    </source>
</evidence>
<feature type="domain" description="ABC transporter" evidence="10">
    <location>
        <begin position="524"/>
        <end position="747"/>
    </location>
</feature>
<evidence type="ECO:0000313" key="12">
    <source>
        <dbReference type="Proteomes" id="UP001145021"/>
    </source>
</evidence>
<dbReference type="InterPro" id="IPR027417">
    <property type="entry name" value="P-loop_NTPase"/>
</dbReference>
<evidence type="ECO:0000256" key="2">
    <source>
        <dbReference type="ARBA" id="ARBA00022448"/>
    </source>
</evidence>
<dbReference type="GO" id="GO:0016887">
    <property type="term" value="F:ATP hydrolysis activity"/>
    <property type="evidence" value="ECO:0007669"/>
    <property type="project" value="InterPro"/>
</dbReference>
<dbReference type="FunFam" id="3.40.50.300:FF:000997">
    <property type="entry name" value="Multidrug resistance-associated protein 1"/>
    <property type="match status" value="1"/>
</dbReference>
<keyword evidence="3 9" id="KW-0812">Transmembrane</keyword>
<dbReference type="Gene3D" id="1.20.1560.10">
    <property type="entry name" value="ABC transporter type 1, transmembrane domain"/>
    <property type="match status" value="2"/>
</dbReference>
<dbReference type="PANTHER" id="PTHR24223">
    <property type="entry name" value="ATP-BINDING CASSETTE SUB-FAMILY C"/>
    <property type="match status" value="1"/>
</dbReference>
<feature type="region of interest" description="Disordered" evidence="8">
    <location>
        <begin position="731"/>
        <end position="767"/>
    </location>
</feature>
<accession>A0A9W7XPL7</accession>
<sequence>MFSLLQPFSIDSYLKFSAIDAIAVLFALLLIRKKKSSDIFVSGHALTQYICSLLVVVYAFSFEPPFFCSLAQLAAMLVSTMATHSVPGYILYQTFNIAGVYRAFSSTSEDNIWLKVFWAQLHICLVLINLDAYSWSVVASFINNLSYFEARRLISLSKIRKLKFSDIPLLSEKLRLRNAYGEFRYDTSESLFLIRAVTRMIWRPLIPIYIADISLRAIEILESKLSNQVIHILDDPSTSQWYKSYYITFFAAFTKLITEQWSTLLDLMRIETDRVGNAVKLELFRIPLLRNGLQKSRSRNNSHLIYSFLEGIQNIHGIILSIFAASLDAWVVYLRVGWVGFIPVLATWGFTGIEWVVTKIFGELYEWKELDNYDSEDDQVSEIYYNIRSIKMYGWENIYLDPERQKNKRQNLLPWYAPAVRGLWHTLNIISEVVTDLAVYTALFLHIHSSTGTALILTNAQLFELQQEMYRLRGDLFKIINEFQYFHKIVRSNIKLERALRGDSINTLPYTSTPDPAAPPESILSMNGCSFNWSKTDALLENVNFSAKQGELVGVIGSTGSGKSSLLEAMCGEMEMTKGTGHIGGSVGYLMQTPWIMNGTLRANIVFGREFDKDYFWKVIDACALTEDMRSWSDADLTVIGDRGINISGGQRARVALARAVYSRSDIYIMDDPLSAVDAHVKRHILDNVLLDKGLLGNKLRIIATHVETILPYCNQIITVENGSISTVNQQAKKHEIKTQSPKHSAVSTPISPAIGAGSDTQSPTSTVSDFEHIYDAKKDKVDTQVQSQVQTEVVEKASSNSDNSSDLDFDDDDDDDSKIMFERKWTNWQNIVFVVKLCGFATISTMVISAIVDPISQFITKGYELEALKANSRSAGANHQAVLLYMRMGIYNTIFDNLLWRFTNYFKNVVGQERLALQMRKTFIHHLLHAPVSFFDSYSEQQISGAYHDGPQTIGTEILSFIIDEISSLINTALSLYRIIGTSPHLLALAPLIAWVNSLSRSSFANVHEFIFKLRGSMGIYSEKVSHIISGGTSLIRIFGVEQHFTNLYIDGQDEYQRINSASAKVSDYQCILSEVVSHVGSVFVTWSVILQSQLFKGSVSSAEYVTNRGIIQSLAWDIGSIAKIDKRLTEFAANIDRYRQFVELEPEAPYIIEDCRPAEDWPKHGKIEFCNFSMRYREDLELVLDDINLTIYPGEKIGIVGRTGAGKSSLVKALFRLVHGTTSGKILIDGEDISKFGVGDMRPRLGVIPQEATMFDSTFAENLDPLSQFTIEDMWSALIKCNIADIVGPSQKRNPKSKSKSKPELKEETDGYDSEEVEFYARQKEENKEREERWRQSGWMMRVFLFLFEERPKKYVKRKVFKRSHGLHRDVFHLSGRFSNGQEQLFSFCRMLLRKRKVLVLDEATADVDLNTDKHIQNLIRNEFKDCTVLTIAHRLDTIKNSDRIIVMDHGRIIEVGPPKELMEKGGFFAKLVESSDF</sequence>
<comment type="subcellular location">
    <subcellularLocation>
        <location evidence="1">Membrane</location>
        <topology evidence="1">Multi-pass membrane protein</topology>
    </subcellularLocation>
</comment>
<evidence type="ECO:0000256" key="8">
    <source>
        <dbReference type="SAM" id="MobiDB-lite"/>
    </source>
</evidence>
<feature type="region of interest" description="Disordered" evidence="8">
    <location>
        <begin position="1292"/>
        <end position="1315"/>
    </location>
</feature>
<evidence type="ECO:0000256" key="3">
    <source>
        <dbReference type="ARBA" id="ARBA00022692"/>
    </source>
</evidence>
<dbReference type="PROSITE" id="PS50893">
    <property type="entry name" value="ABC_TRANSPORTER_2"/>
    <property type="match status" value="2"/>
</dbReference>
<feature type="transmembrane region" description="Helical" evidence="9">
    <location>
        <begin position="43"/>
        <end position="61"/>
    </location>
</feature>
<feature type="transmembrane region" description="Helical" evidence="9">
    <location>
        <begin position="336"/>
        <end position="357"/>
    </location>
</feature>
<evidence type="ECO:0000256" key="5">
    <source>
        <dbReference type="ARBA" id="ARBA00022840"/>
    </source>
</evidence>
<dbReference type="CDD" id="cd03250">
    <property type="entry name" value="ABCC_MRP_domain1"/>
    <property type="match status" value="1"/>
</dbReference>
<feature type="transmembrane region" description="Helical" evidence="9">
    <location>
        <begin position="304"/>
        <end position="324"/>
    </location>
</feature>
<feature type="compositionally biased region" description="Polar residues" evidence="8">
    <location>
        <begin position="739"/>
        <end position="751"/>
    </location>
</feature>
<feature type="compositionally biased region" description="Low complexity" evidence="8">
    <location>
        <begin position="784"/>
        <end position="805"/>
    </location>
</feature>
<keyword evidence="12" id="KW-1185">Reference proteome</keyword>
<dbReference type="PROSITE" id="PS00211">
    <property type="entry name" value="ABC_TRANSPORTER_1"/>
    <property type="match status" value="1"/>
</dbReference>
<dbReference type="GO" id="GO:0016020">
    <property type="term" value="C:membrane"/>
    <property type="evidence" value="ECO:0007669"/>
    <property type="project" value="UniProtKB-SubCell"/>
</dbReference>
<protein>
    <recommendedName>
        <fullName evidence="10">ABC transporter domain-containing protein</fullName>
    </recommendedName>
</protein>
<dbReference type="PANTHER" id="PTHR24223:SF415">
    <property type="entry name" value="FI20190P1"/>
    <property type="match status" value="1"/>
</dbReference>
<evidence type="ECO:0000256" key="7">
    <source>
        <dbReference type="ARBA" id="ARBA00023136"/>
    </source>
</evidence>
<evidence type="ECO:0000256" key="4">
    <source>
        <dbReference type="ARBA" id="ARBA00022741"/>
    </source>
</evidence>
<dbReference type="EMBL" id="JANBOH010000027">
    <property type="protein sequence ID" value="KAJ1647511.1"/>
    <property type="molecule type" value="Genomic_DNA"/>
</dbReference>
<keyword evidence="4" id="KW-0547">Nucleotide-binding</keyword>
<keyword evidence="7 9" id="KW-0472">Membrane</keyword>
<dbReference type="InterPro" id="IPR050173">
    <property type="entry name" value="ABC_transporter_C-like"/>
</dbReference>
<keyword evidence="5" id="KW-0067">ATP-binding</keyword>
<dbReference type="GO" id="GO:0005524">
    <property type="term" value="F:ATP binding"/>
    <property type="evidence" value="ECO:0007669"/>
    <property type="project" value="UniProtKB-KW"/>
</dbReference>
<feature type="domain" description="ABC transporter" evidence="10">
    <location>
        <begin position="1169"/>
        <end position="1477"/>
    </location>
</feature>
<proteinExistence type="predicted"/>
<dbReference type="InterPro" id="IPR036640">
    <property type="entry name" value="ABC1_TM_sf"/>
</dbReference>
<evidence type="ECO:0000313" key="11">
    <source>
        <dbReference type="EMBL" id="KAJ1647511.1"/>
    </source>
</evidence>
<name>A0A9W7XPL7_9FUNG</name>
<evidence type="ECO:0000256" key="1">
    <source>
        <dbReference type="ARBA" id="ARBA00004141"/>
    </source>
</evidence>
<gene>
    <name evidence="11" type="ORF">LPJ64_001107</name>
</gene>
<evidence type="ECO:0000259" key="10">
    <source>
        <dbReference type="PROSITE" id="PS50893"/>
    </source>
</evidence>
<feature type="transmembrane region" description="Helical" evidence="9">
    <location>
        <begin position="12"/>
        <end position="31"/>
    </location>
</feature>